<dbReference type="GO" id="GO:0043565">
    <property type="term" value="F:sequence-specific DNA binding"/>
    <property type="evidence" value="ECO:0007669"/>
    <property type="project" value="InterPro"/>
</dbReference>
<evidence type="ECO:0000313" key="11">
    <source>
        <dbReference type="EMBL" id="CAF0802464.1"/>
    </source>
</evidence>
<dbReference type="PROSITE" id="PS51030">
    <property type="entry name" value="NUCLEAR_REC_DBD_2"/>
    <property type="match status" value="1"/>
</dbReference>
<dbReference type="AlphaFoldDB" id="A0A813SVH7"/>
<evidence type="ECO:0000313" key="12">
    <source>
        <dbReference type="EMBL" id="CAF3587605.1"/>
    </source>
</evidence>
<evidence type="ECO:0000259" key="10">
    <source>
        <dbReference type="PROSITE" id="PS51843"/>
    </source>
</evidence>
<evidence type="ECO:0000256" key="4">
    <source>
        <dbReference type="ARBA" id="ARBA00023015"/>
    </source>
</evidence>
<evidence type="ECO:0000256" key="7">
    <source>
        <dbReference type="ARBA" id="ARBA00023170"/>
    </source>
</evidence>
<dbReference type="PROSITE" id="PS51843">
    <property type="entry name" value="NR_LBD"/>
    <property type="match status" value="1"/>
</dbReference>
<evidence type="ECO:0000256" key="5">
    <source>
        <dbReference type="ARBA" id="ARBA00023125"/>
    </source>
</evidence>
<dbReference type="InterPro" id="IPR050274">
    <property type="entry name" value="Nuclear_hormone_rcpt_NR2"/>
</dbReference>
<dbReference type="Proteomes" id="UP000681722">
    <property type="component" value="Unassembled WGS sequence"/>
</dbReference>
<evidence type="ECO:0000259" key="9">
    <source>
        <dbReference type="PROSITE" id="PS51030"/>
    </source>
</evidence>
<keyword evidence="4" id="KW-0805">Transcription regulation</keyword>
<keyword evidence="1" id="KW-0479">Metal-binding</keyword>
<sequence length="363" mass="41064">MNRCAGFFKRSIRRNRQYVCKNHGMGNCPVDKTHRNQCRACRLKKCLEVGMNKEEIIFISALPAVQHERGPRNSTIRRQMALLLKESSDLINAYHTAPFLRTNGIAAHVNMNLPITPSTSMTVTTASSSNRTSISSPITAVSPTVVHPTPKHPFDLRINYHDTHETAARILFNAVNWAKAVPAFFGLSIRDQVMLSLLEDGWKDLFVLGAAENQLSLDRDDLLTKAGIYSEKLSSDIEQLQDFILKFKQMQVDSTEFYMLKTIVLFKTVISNCNASLNNLHLRDLQSVACLQSQAQALLNRYIATTYPTQPLRFAKLLSMIRSLLDISSSTIEELLFRKTIGTIRMEQLVKDMYKMPDIPSLL</sequence>
<dbReference type="GO" id="GO:0003700">
    <property type="term" value="F:DNA-binding transcription factor activity"/>
    <property type="evidence" value="ECO:0007669"/>
    <property type="project" value="InterPro"/>
</dbReference>
<evidence type="ECO:0000256" key="6">
    <source>
        <dbReference type="ARBA" id="ARBA00023163"/>
    </source>
</evidence>
<dbReference type="PANTHER" id="PTHR24083">
    <property type="entry name" value="NUCLEAR HORMONE RECEPTOR"/>
    <property type="match status" value="1"/>
</dbReference>
<keyword evidence="3" id="KW-0862">Zinc</keyword>
<gene>
    <name evidence="11" type="ORF">GPM918_LOCUS3590</name>
    <name evidence="12" type="ORF">SRO942_LOCUS3590</name>
</gene>
<dbReference type="SUPFAM" id="SSF48508">
    <property type="entry name" value="Nuclear receptor ligand-binding domain"/>
    <property type="match status" value="1"/>
</dbReference>
<keyword evidence="13" id="KW-1185">Reference proteome</keyword>
<keyword evidence="8" id="KW-0539">Nucleus</keyword>
<evidence type="ECO:0000256" key="3">
    <source>
        <dbReference type="ARBA" id="ARBA00022833"/>
    </source>
</evidence>
<proteinExistence type="predicted"/>
<dbReference type="SMART" id="SM00430">
    <property type="entry name" value="HOLI"/>
    <property type="match status" value="1"/>
</dbReference>
<dbReference type="Gene3D" id="1.10.565.10">
    <property type="entry name" value="Retinoid X Receptor"/>
    <property type="match status" value="1"/>
</dbReference>
<dbReference type="Gene3D" id="3.30.50.10">
    <property type="entry name" value="Erythroid Transcription Factor GATA-1, subunit A"/>
    <property type="match status" value="1"/>
</dbReference>
<dbReference type="InterPro" id="IPR013088">
    <property type="entry name" value="Znf_NHR/GATA"/>
</dbReference>
<dbReference type="InterPro" id="IPR035500">
    <property type="entry name" value="NHR-like_dom_sf"/>
</dbReference>
<dbReference type="GO" id="GO:0008270">
    <property type="term" value="F:zinc ion binding"/>
    <property type="evidence" value="ECO:0007669"/>
    <property type="project" value="UniProtKB-KW"/>
</dbReference>
<feature type="domain" description="Nuclear receptor" evidence="9">
    <location>
        <begin position="1"/>
        <end position="58"/>
    </location>
</feature>
<keyword evidence="6" id="KW-0804">Transcription</keyword>
<dbReference type="Pfam" id="PF00105">
    <property type="entry name" value="zf-C4"/>
    <property type="match status" value="1"/>
</dbReference>
<dbReference type="Proteomes" id="UP000663829">
    <property type="component" value="Unassembled WGS sequence"/>
</dbReference>
<evidence type="ECO:0000313" key="13">
    <source>
        <dbReference type="Proteomes" id="UP000663829"/>
    </source>
</evidence>
<dbReference type="SMART" id="SM00399">
    <property type="entry name" value="ZnF_C4"/>
    <property type="match status" value="1"/>
</dbReference>
<dbReference type="InterPro" id="IPR000536">
    <property type="entry name" value="Nucl_hrmn_rcpt_lig-bd"/>
</dbReference>
<dbReference type="OrthoDB" id="10045640at2759"/>
<protein>
    <submittedName>
        <fullName evidence="11">Uncharacterized protein</fullName>
    </submittedName>
</protein>
<evidence type="ECO:0000256" key="2">
    <source>
        <dbReference type="ARBA" id="ARBA00022771"/>
    </source>
</evidence>
<dbReference type="Pfam" id="PF00104">
    <property type="entry name" value="Hormone_recep"/>
    <property type="match status" value="1"/>
</dbReference>
<accession>A0A813SVH7</accession>
<dbReference type="SUPFAM" id="SSF57716">
    <property type="entry name" value="Glucocorticoid receptor-like (DNA-binding domain)"/>
    <property type="match status" value="1"/>
</dbReference>
<comment type="caution">
    <text evidence="11">The sequence shown here is derived from an EMBL/GenBank/DDBJ whole genome shotgun (WGS) entry which is preliminary data.</text>
</comment>
<dbReference type="PRINTS" id="PR00398">
    <property type="entry name" value="STRDHORMONER"/>
</dbReference>
<keyword evidence="7" id="KW-0675">Receptor</keyword>
<name>A0A813SVH7_9BILA</name>
<dbReference type="PRINTS" id="PR01282">
    <property type="entry name" value="COUPTNFACTOR"/>
</dbReference>
<reference evidence="11" key="1">
    <citation type="submission" date="2021-02" db="EMBL/GenBank/DDBJ databases">
        <authorList>
            <person name="Nowell W R."/>
        </authorList>
    </citation>
    <scope>NUCLEOTIDE SEQUENCE</scope>
</reference>
<evidence type="ECO:0000256" key="1">
    <source>
        <dbReference type="ARBA" id="ARBA00022723"/>
    </source>
</evidence>
<keyword evidence="5" id="KW-0238">DNA-binding</keyword>
<dbReference type="EMBL" id="CAJOBC010000448">
    <property type="protein sequence ID" value="CAF3587605.1"/>
    <property type="molecule type" value="Genomic_DNA"/>
</dbReference>
<organism evidence="11 13">
    <name type="scientific">Didymodactylos carnosus</name>
    <dbReference type="NCBI Taxonomy" id="1234261"/>
    <lineage>
        <taxon>Eukaryota</taxon>
        <taxon>Metazoa</taxon>
        <taxon>Spiralia</taxon>
        <taxon>Gnathifera</taxon>
        <taxon>Rotifera</taxon>
        <taxon>Eurotatoria</taxon>
        <taxon>Bdelloidea</taxon>
        <taxon>Philodinida</taxon>
        <taxon>Philodinidae</taxon>
        <taxon>Didymodactylos</taxon>
    </lineage>
</organism>
<dbReference type="InterPro" id="IPR001628">
    <property type="entry name" value="Znf_hrmn_rcpt"/>
</dbReference>
<keyword evidence="2" id="KW-0863">Zinc-finger</keyword>
<dbReference type="EMBL" id="CAJNOQ010000448">
    <property type="protein sequence ID" value="CAF0802464.1"/>
    <property type="molecule type" value="Genomic_DNA"/>
</dbReference>
<feature type="domain" description="NR LBD" evidence="10">
    <location>
        <begin position="129"/>
        <end position="357"/>
    </location>
</feature>
<dbReference type="InterPro" id="IPR001723">
    <property type="entry name" value="Nuclear_hrmn_rcpt"/>
</dbReference>
<evidence type="ECO:0000256" key="8">
    <source>
        <dbReference type="ARBA" id="ARBA00023242"/>
    </source>
</evidence>